<dbReference type="AlphaFoldDB" id="A0AAJ6ZJD9"/>
<dbReference type="InterPro" id="IPR015421">
    <property type="entry name" value="PyrdxlP-dep_Trfase_major"/>
</dbReference>
<dbReference type="NCBIfam" id="TIGR01814">
    <property type="entry name" value="kynureninase"/>
    <property type="match status" value="1"/>
</dbReference>
<dbReference type="CTD" id="8942"/>
<dbReference type="InterPro" id="IPR015424">
    <property type="entry name" value="PyrdxlP-dep_Trfase"/>
</dbReference>
<name>A0AAJ6ZJD9_PAPXU</name>
<gene>
    <name evidence="6" type="primary">LOC106122304</name>
</gene>
<comment type="catalytic activity">
    <reaction evidence="5">
        <text>3-hydroxy-L-kynurenine + H2O = 3-hydroxyanthranilate + L-alanine + H(+)</text>
        <dbReference type="Rhea" id="RHEA:25143"/>
        <dbReference type="ChEBI" id="CHEBI:15377"/>
        <dbReference type="ChEBI" id="CHEBI:15378"/>
        <dbReference type="ChEBI" id="CHEBI:36559"/>
        <dbReference type="ChEBI" id="CHEBI:57972"/>
        <dbReference type="ChEBI" id="CHEBI:58125"/>
        <dbReference type="EC" id="3.7.1.3"/>
    </reaction>
</comment>
<dbReference type="GO" id="GO:0030429">
    <property type="term" value="F:kynureninase activity"/>
    <property type="evidence" value="ECO:0007669"/>
    <property type="project" value="UniProtKB-UniRule"/>
</dbReference>
<feature type="modified residue" description="N6-(pyridoxal phosphate)lysine" evidence="4">
    <location>
        <position position="237"/>
    </location>
</feature>
<feature type="binding site" evidence="4">
    <location>
        <position position="214"/>
    </location>
    <ligand>
        <name>pyridoxal 5'-phosphate</name>
        <dbReference type="ChEBI" id="CHEBI:597326"/>
    </ligand>
</feature>
<evidence type="ECO:0000256" key="4">
    <source>
        <dbReference type="HAMAP-Rule" id="MF_03017"/>
    </source>
</evidence>
<dbReference type="KEGG" id="pxu:106122304"/>
<reference evidence="6" key="1">
    <citation type="submission" date="2025-08" db="UniProtKB">
        <authorList>
            <consortium name="RefSeq"/>
        </authorList>
    </citation>
    <scope>IDENTIFICATION</scope>
</reference>
<evidence type="ECO:0000256" key="2">
    <source>
        <dbReference type="ARBA" id="ARBA00022801"/>
    </source>
</evidence>
<comment type="cofactor">
    <cofactor evidence="4 5">
        <name>pyridoxal 5'-phosphate</name>
        <dbReference type="ChEBI" id="CHEBI:597326"/>
    </cofactor>
</comment>
<comment type="subcellular location">
    <subcellularLocation>
        <location evidence="4 5">Cytoplasm</location>
    </subcellularLocation>
</comment>
<evidence type="ECO:0000256" key="3">
    <source>
        <dbReference type="ARBA" id="ARBA00022898"/>
    </source>
</evidence>
<evidence type="ECO:0000313" key="6">
    <source>
        <dbReference type="RefSeq" id="XP_013173696.1"/>
    </source>
</evidence>
<dbReference type="GO" id="GO:0097053">
    <property type="term" value="P:L-kynurenine catabolic process"/>
    <property type="evidence" value="ECO:0007669"/>
    <property type="project" value="UniProtKB-UniRule"/>
</dbReference>
<dbReference type="InterPro" id="IPR015422">
    <property type="entry name" value="PyrdxlP-dep_Trfase_small"/>
</dbReference>
<dbReference type="Pfam" id="PF22580">
    <property type="entry name" value="KYNU_C"/>
    <property type="match status" value="1"/>
</dbReference>
<comment type="caution">
    <text evidence="4">Lacks conserved residue(s) required for the propagation of feature annotation.</text>
</comment>
<dbReference type="Proteomes" id="UP000694872">
    <property type="component" value="Unplaced"/>
</dbReference>
<dbReference type="GO" id="GO:0005737">
    <property type="term" value="C:cytoplasm"/>
    <property type="evidence" value="ECO:0007669"/>
    <property type="project" value="UniProtKB-SubCell"/>
</dbReference>
<dbReference type="SUPFAM" id="SSF53383">
    <property type="entry name" value="PLP-dependent transferases"/>
    <property type="match status" value="1"/>
</dbReference>
<keyword evidence="2 4" id="KW-0378">Hydrolase</keyword>
<dbReference type="HAMAP" id="MF_01970">
    <property type="entry name" value="Kynureninase"/>
    <property type="match status" value="1"/>
</dbReference>
<dbReference type="Gene3D" id="3.90.1150.10">
    <property type="entry name" value="Aspartate Aminotransferase, domain 1"/>
    <property type="match status" value="1"/>
</dbReference>
<keyword evidence="1 4" id="KW-0662">Pyridine nucleotide biosynthesis</keyword>
<protein>
    <recommendedName>
        <fullName evidence="4 5">Kynureninase</fullName>
        <ecNumber evidence="4 5">3.7.1.3</ecNumber>
    </recommendedName>
    <alternativeName>
        <fullName evidence="4">L-kynurenine hydrolase</fullName>
    </alternativeName>
</protein>
<comment type="subunit">
    <text evidence="4 5">Homodimer.</text>
</comment>
<evidence type="ECO:0000256" key="5">
    <source>
        <dbReference type="PIRNR" id="PIRNR038800"/>
    </source>
</evidence>
<dbReference type="InterPro" id="IPR010111">
    <property type="entry name" value="Kynureninase"/>
</dbReference>
<comment type="similarity">
    <text evidence="4 5">Belongs to the kynureninase family.</text>
</comment>
<proteinExistence type="inferred from homology"/>
<organism evidence="6">
    <name type="scientific">Papilio xuthus</name>
    <name type="common">Asian swallowtail butterfly</name>
    <dbReference type="NCBI Taxonomy" id="66420"/>
    <lineage>
        <taxon>Eukaryota</taxon>
        <taxon>Metazoa</taxon>
        <taxon>Ecdysozoa</taxon>
        <taxon>Arthropoda</taxon>
        <taxon>Hexapoda</taxon>
        <taxon>Insecta</taxon>
        <taxon>Pterygota</taxon>
        <taxon>Neoptera</taxon>
        <taxon>Endopterygota</taxon>
        <taxon>Lepidoptera</taxon>
        <taxon>Glossata</taxon>
        <taxon>Ditrysia</taxon>
        <taxon>Papilionoidea</taxon>
        <taxon>Papilionidae</taxon>
        <taxon>Papilioninae</taxon>
        <taxon>Papilio</taxon>
    </lineage>
</organism>
<feature type="binding site" evidence="4">
    <location>
        <position position="211"/>
    </location>
    <ligand>
        <name>pyridoxal 5'-phosphate</name>
        <dbReference type="ChEBI" id="CHEBI:597326"/>
    </ligand>
</feature>
<dbReference type="RefSeq" id="XP_013173696.1">
    <property type="nucleotide sequence ID" value="XM_013318242.1"/>
</dbReference>
<dbReference type="GO" id="GO:0019441">
    <property type="term" value="P:L-tryptophan catabolic process to kynurenine"/>
    <property type="evidence" value="ECO:0007669"/>
    <property type="project" value="TreeGrafter"/>
</dbReference>
<dbReference type="PANTHER" id="PTHR14084">
    <property type="entry name" value="KYNURENINASE"/>
    <property type="match status" value="1"/>
</dbReference>
<feature type="binding site" evidence="4">
    <location>
        <position position="265"/>
    </location>
    <ligand>
        <name>pyridoxal 5'-phosphate</name>
        <dbReference type="ChEBI" id="CHEBI:597326"/>
    </ligand>
</feature>
<dbReference type="GO" id="GO:0034354">
    <property type="term" value="P:'de novo' NAD+ biosynthetic process from L-tryptophan"/>
    <property type="evidence" value="ECO:0007669"/>
    <property type="project" value="UniProtKB-UniRule"/>
</dbReference>
<dbReference type="Gene3D" id="3.40.640.10">
    <property type="entry name" value="Type I PLP-dependent aspartate aminotransferase-like (Major domain)"/>
    <property type="match status" value="1"/>
</dbReference>
<comment type="catalytic activity">
    <reaction evidence="4 5">
        <text>L-kynurenine + H2O = anthranilate + L-alanine + H(+)</text>
        <dbReference type="Rhea" id="RHEA:16813"/>
        <dbReference type="ChEBI" id="CHEBI:15377"/>
        <dbReference type="ChEBI" id="CHEBI:15378"/>
        <dbReference type="ChEBI" id="CHEBI:16567"/>
        <dbReference type="ChEBI" id="CHEBI:57959"/>
        <dbReference type="ChEBI" id="CHEBI:57972"/>
        <dbReference type="EC" id="3.7.1.3"/>
    </reaction>
</comment>
<evidence type="ECO:0000256" key="1">
    <source>
        <dbReference type="ARBA" id="ARBA00022642"/>
    </source>
</evidence>
<dbReference type="GO" id="GO:0030170">
    <property type="term" value="F:pyridoxal phosphate binding"/>
    <property type="evidence" value="ECO:0007669"/>
    <property type="project" value="UniProtKB-UniRule"/>
</dbReference>
<feature type="binding site" evidence="4">
    <location>
        <position position="293"/>
    </location>
    <ligand>
        <name>pyridoxal 5'-phosphate</name>
        <dbReference type="ChEBI" id="CHEBI:597326"/>
    </ligand>
</feature>
<keyword evidence="4 5" id="KW-0963">Cytoplasm</keyword>
<comment type="pathway">
    <text evidence="4 5">Cofactor biosynthesis; NAD(+) biosynthesis; quinolinate from L-kynurenine: step 2/3.</text>
</comment>
<dbReference type="GO" id="GO:0019805">
    <property type="term" value="P:quinolinate biosynthetic process"/>
    <property type="evidence" value="ECO:0007669"/>
    <property type="project" value="UniProtKB-UniRule"/>
</dbReference>
<comment type="pathway">
    <text evidence="4 5">Amino-acid degradation; L-kynurenine degradation; L-alanine and anthranilate from L-kynurenine: step 1/1.</text>
</comment>
<feature type="binding site" evidence="4">
    <location>
        <position position="104"/>
    </location>
    <ligand>
        <name>pyridoxal 5'-phosphate</name>
        <dbReference type="ChEBI" id="CHEBI:597326"/>
    </ligand>
</feature>
<accession>A0AAJ6ZJD9</accession>
<feature type="binding site" evidence="4">
    <location>
        <position position="236"/>
    </location>
    <ligand>
        <name>pyridoxal 5'-phosphate</name>
        <dbReference type="ChEBI" id="CHEBI:597326"/>
    </ligand>
</feature>
<dbReference type="GO" id="GO:0043420">
    <property type="term" value="P:anthranilate metabolic process"/>
    <property type="evidence" value="ECO:0007669"/>
    <property type="project" value="UniProtKB-UniRule"/>
</dbReference>
<dbReference type="EC" id="3.7.1.3" evidence="4 5"/>
<sequence length="415" mass="47433">MDRNFKEDVEYPKTLDRLDPLRQFTHRFYQTKGEIYLCGHSVGLASIDAEKSLNDLLEVWKKEGVRIWMYNNYQYVKYSSLLAELMAPLIKVQPNEIVISGSCTSNIHVAMCTLYKPTIKKYKVLVDDINFASDRYAVDSQVRLNNLAPSDAVKVVRCQGSFMKEDLIINSMTTDVALLLLPAVYYKTSQVLELKRICEKAHELGIIIGLDISHAIGVIDLDLQILNIDFAVWCTYKYLNGGPGSCAGLYMNKKHFKLSPGLAGWYGNKDENRFQFKQEFDHQRNANGWQIGTPSLFSMAPLKGSLEIFNEAGINNIRKKSLHITAYLMYLIDTKLVHYGFSVGNLREDEKRGGHVSIIHVDAQRISLSLKSRGVVTDFREPDIMRVTPIALYTTYLQVYEFVEILLYIMKSKTY</sequence>
<keyword evidence="3 4" id="KW-0663">Pyridoxal phosphate</keyword>
<comment type="function">
    <text evidence="4 5">Catalyzes the cleavage of L-kynurenine (L-Kyn) and L-3-hydroxykynurenine (L-3OHKyn) into anthranilic acid (AA) and 3-hydroxyanthranilic acid (3-OHAA), respectively.</text>
</comment>
<dbReference type="PIRSF" id="PIRSF038800">
    <property type="entry name" value="KYNU"/>
    <property type="match status" value="1"/>
</dbReference>
<dbReference type="PANTHER" id="PTHR14084:SF0">
    <property type="entry name" value="KYNURENINASE"/>
    <property type="match status" value="1"/>
</dbReference>
<dbReference type="GeneID" id="106122304"/>